<organism evidence="2 3">
    <name type="scientific">Aspergillus steynii IBT 23096</name>
    <dbReference type="NCBI Taxonomy" id="1392250"/>
    <lineage>
        <taxon>Eukaryota</taxon>
        <taxon>Fungi</taxon>
        <taxon>Dikarya</taxon>
        <taxon>Ascomycota</taxon>
        <taxon>Pezizomycotina</taxon>
        <taxon>Eurotiomycetes</taxon>
        <taxon>Eurotiomycetidae</taxon>
        <taxon>Eurotiales</taxon>
        <taxon>Aspergillaceae</taxon>
        <taxon>Aspergillus</taxon>
        <taxon>Aspergillus subgen. Circumdati</taxon>
    </lineage>
</organism>
<dbReference type="Pfam" id="PF00117">
    <property type="entry name" value="GATase"/>
    <property type="match status" value="1"/>
</dbReference>
<dbReference type="InterPro" id="IPR029062">
    <property type="entry name" value="Class_I_gatase-like"/>
</dbReference>
<evidence type="ECO:0000313" key="3">
    <source>
        <dbReference type="Proteomes" id="UP000234275"/>
    </source>
</evidence>
<dbReference type="SUPFAM" id="SSF52317">
    <property type="entry name" value="Class I glutamine amidotransferase-like"/>
    <property type="match status" value="1"/>
</dbReference>
<feature type="domain" description="Glutamine amidotransferase" evidence="1">
    <location>
        <begin position="32"/>
        <end position="193"/>
    </location>
</feature>
<dbReference type="GeneID" id="36562310"/>
<dbReference type="STRING" id="1392250.A0A2I2GCQ1"/>
<dbReference type="OrthoDB" id="92161at2759"/>
<dbReference type="Proteomes" id="UP000234275">
    <property type="component" value="Unassembled WGS sequence"/>
</dbReference>
<accession>A0A2I2GCQ1</accession>
<gene>
    <name evidence="2" type="ORF">P170DRAFT_508798</name>
</gene>
<dbReference type="PANTHER" id="PTHR42695:SF5">
    <property type="entry name" value="GLUTAMINE AMIDOTRANSFERASE YLR126C-RELATED"/>
    <property type="match status" value="1"/>
</dbReference>
<dbReference type="AlphaFoldDB" id="A0A2I2GCQ1"/>
<evidence type="ECO:0000313" key="2">
    <source>
        <dbReference type="EMBL" id="PLB50645.1"/>
    </source>
</evidence>
<dbReference type="InterPro" id="IPR017926">
    <property type="entry name" value="GATASE"/>
</dbReference>
<dbReference type="Gene3D" id="3.40.50.880">
    <property type="match status" value="1"/>
</dbReference>
<dbReference type="RefSeq" id="XP_024705947.1">
    <property type="nucleotide sequence ID" value="XM_024854604.1"/>
</dbReference>
<dbReference type="CDD" id="cd01741">
    <property type="entry name" value="GATase1_1"/>
    <property type="match status" value="1"/>
</dbReference>
<dbReference type="GO" id="GO:0005634">
    <property type="term" value="C:nucleus"/>
    <property type="evidence" value="ECO:0007669"/>
    <property type="project" value="TreeGrafter"/>
</dbReference>
<evidence type="ECO:0000259" key="1">
    <source>
        <dbReference type="Pfam" id="PF00117"/>
    </source>
</evidence>
<comment type="caution">
    <text evidence="2">The sequence shown here is derived from an EMBL/GenBank/DDBJ whole genome shotgun (WGS) entry which is preliminary data.</text>
</comment>
<dbReference type="InterPro" id="IPR044992">
    <property type="entry name" value="ChyE-like"/>
</dbReference>
<reference evidence="2 3" key="1">
    <citation type="submission" date="2016-12" db="EMBL/GenBank/DDBJ databases">
        <title>The genomes of Aspergillus section Nigri reveals drivers in fungal speciation.</title>
        <authorList>
            <consortium name="DOE Joint Genome Institute"/>
            <person name="Vesth T.C."/>
            <person name="Nybo J."/>
            <person name="Theobald S."/>
            <person name="Brandl J."/>
            <person name="Frisvad J.C."/>
            <person name="Nielsen K.F."/>
            <person name="Lyhne E.K."/>
            <person name="Kogle M.E."/>
            <person name="Kuo A."/>
            <person name="Riley R."/>
            <person name="Clum A."/>
            <person name="Nolan M."/>
            <person name="Lipzen A."/>
            <person name="Salamov A."/>
            <person name="Henrissat B."/>
            <person name="Wiebenga A."/>
            <person name="De Vries R.P."/>
            <person name="Grigoriev I.V."/>
            <person name="Mortensen U.H."/>
            <person name="Andersen M.R."/>
            <person name="Baker S.E."/>
        </authorList>
    </citation>
    <scope>NUCLEOTIDE SEQUENCE [LARGE SCALE GENOMIC DNA]</scope>
    <source>
        <strain evidence="2 3">IBT 23096</strain>
    </source>
</reference>
<keyword evidence="3" id="KW-1185">Reference proteome</keyword>
<dbReference type="PANTHER" id="PTHR42695">
    <property type="entry name" value="GLUTAMINE AMIDOTRANSFERASE YLR126C-RELATED"/>
    <property type="match status" value="1"/>
</dbReference>
<dbReference type="VEuPathDB" id="FungiDB:P170DRAFT_508798"/>
<dbReference type="EMBL" id="MSFO01000003">
    <property type="protein sequence ID" value="PLB50645.1"/>
    <property type="molecule type" value="Genomic_DNA"/>
</dbReference>
<name>A0A2I2GCQ1_9EURO</name>
<dbReference type="PROSITE" id="PS51273">
    <property type="entry name" value="GATASE_TYPE_1"/>
    <property type="match status" value="1"/>
</dbReference>
<sequence length="244" mass="27071">MTRIAILECDTPIGPVKDQYGTYGDMFERLLSASLASLEDTATTLELTKWNVVDSSFYPDPENVDAILLTGSKHDAFADTPWIVELTNYVQRGHLQKKPIIGICFGHQIIARALGARVGRSDVGWEVSVEPISLSDVGKQLFSKDTFSLHQMHRDIAHEVPEGCINLGSTPICEVQGLYMPGRILTVQGHPEYDEFVITSLLEARHRMGIFGDELFRSGISRAAKEHDGISFAQAAWRLILSEV</sequence>
<dbReference type="GO" id="GO:0005829">
    <property type="term" value="C:cytosol"/>
    <property type="evidence" value="ECO:0007669"/>
    <property type="project" value="TreeGrafter"/>
</dbReference>
<protein>
    <submittedName>
        <fullName evidence="2">GMP synthase</fullName>
    </submittedName>
</protein>
<proteinExistence type="predicted"/>